<reference evidence="2 3" key="1">
    <citation type="submission" date="2016-12" db="EMBL/GenBank/DDBJ databases">
        <title>The genome of dimorphic prosthecate Glycocaulis alkaliphilus 6b-8t, isolated from crude oil dictates its adaptability in petroleum environments.</title>
        <authorList>
            <person name="Wu X.-L."/>
            <person name="Geng S."/>
        </authorList>
    </citation>
    <scope>NUCLEOTIDE SEQUENCE [LARGE SCALE GENOMIC DNA]</scope>
    <source>
        <strain evidence="2 3">6B-8</strain>
    </source>
</reference>
<accession>A0A3T0E9E4</accession>
<dbReference type="InterPro" id="IPR011059">
    <property type="entry name" value="Metal-dep_hydrolase_composite"/>
</dbReference>
<dbReference type="GO" id="GO:0006221">
    <property type="term" value="P:pyrimidine nucleotide biosynthetic process"/>
    <property type="evidence" value="ECO:0007669"/>
    <property type="project" value="UniProtKB-KW"/>
</dbReference>
<dbReference type="OrthoDB" id="9803027at2"/>
<sequence length="427" mass="43905">MSGGIFIAGARLIDPASGRDREGDLRVENGVIDAIGPGLSPDAEDQIIEADGAALSPALIDIGARAAEPGRSGIESLDTTIRAAAAAGVGTLALSSSSGAGLTRPEDIDWISFRALQAPVRLLGAARTHTQAGDMAEIGLMLRAGAALVSDGGDLIADTRFLRNLLSYASAFDAWVGLTAEDTHLSAGTIAHESAMAVRLGLSARPGISQRLGVERLAALAELTGARILFERLTTADGLDAMKTARKRGLDVAASAPLTHLLFNEVDMGGLDPAYRLDPPLRSEADRQALLAAIADGLIDVIVSDHTPVALEAKANPFSDAAPGSSSLEALIPVLCTLDADGQLPLAAGLKALTSNPAELLGLPQGRLEEGAPADLVLFDPQAPNVYGKDGLESPAPSAFSGRRLQGRVLLSVVDGAMVYARPGFAE</sequence>
<dbReference type="PANTHER" id="PTHR43668:SF2">
    <property type="entry name" value="ALLANTOINASE"/>
    <property type="match status" value="1"/>
</dbReference>
<dbReference type="InterPro" id="IPR050138">
    <property type="entry name" value="DHOase/Allantoinase_Hydrolase"/>
</dbReference>
<dbReference type="Gene3D" id="3.20.20.140">
    <property type="entry name" value="Metal-dependent hydrolases"/>
    <property type="match status" value="1"/>
</dbReference>
<dbReference type="PANTHER" id="PTHR43668">
    <property type="entry name" value="ALLANTOINASE"/>
    <property type="match status" value="1"/>
</dbReference>
<keyword evidence="3" id="KW-1185">Reference proteome</keyword>
<name>A0A3T0E9E4_9PROT</name>
<dbReference type="SUPFAM" id="SSF51338">
    <property type="entry name" value="Composite domain of metallo-dependent hydrolases"/>
    <property type="match status" value="1"/>
</dbReference>
<dbReference type="Pfam" id="PF01979">
    <property type="entry name" value="Amidohydro_1"/>
    <property type="match status" value="1"/>
</dbReference>
<keyword evidence="1" id="KW-0665">Pyrimidine biosynthesis</keyword>
<dbReference type="InterPro" id="IPR032466">
    <property type="entry name" value="Metal_Hydrolase"/>
</dbReference>
<dbReference type="KEGG" id="gak:X907_1406"/>
<evidence type="ECO:0000256" key="1">
    <source>
        <dbReference type="ARBA" id="ARBA00022975"/>
    </source>
</evidence>
<dbReference type="RefSeq" id="WP_127566551.1">
    <property type="nucleotide sequence ID" value="NZ_BMFB01000007.1"/>
</dbReference>
<dbReference type="GO" id="GO:0004038">
    <property type="term" value="F:allantoinase activity"/>
    <property type="evidence" value="ECO:0007669"/>
    <property type="project" value="TreeGrafter"/>
</dbReference>
<gene>
    <name evidence="2" type="ORF">X907_1406</name>
</gene>
<dbReference type="AlphaFoldDB" id="A0A3T0E9E4"/>
<dbReference type="SUPFAM" id="SSF51556">
    <property type="entry name" value="Metallo-dependent hydrolases"/>
    <property type="match status" value="1"/>
</dbReference>
<dbReference type="Gene3D" id="2.30.40.10">
    <property type="entry name" value="Urease, subunit C, domain 1"/>
    <property type="match status" value="1"/>
</dbReference>
<dbReference type="Proteomes" id="UP000286954">
    <property type="component" value="Chromosome"/>
</dbReference>
<protein>
    <submittedName>
        <fullName evidence="2">Dihydroorotase</fullName>
    </submittedName>
</protein>
<dbReference type="GO" id="GO:0005737">
    <property type="term" value="C:cytoplasm"/>
    <property type="evidence" value="ECO:0007669"/>
    <property type="project" value="TreeGrafter"/>
</dbReference>
<dbReference type="InterPro" id="IPR006680">
    <property type="entry name" value="Amidohydro-rel"/>
</dbReference>
<evidence type="ECO:0000313" key="3">
    <source>
        <dbReference type="Proteomes" id="UP000286954"/>
    </source>
</evidence>
<dbReference type="InterPro" id="IPR004722">
    <property type="entry name" value="DHOase"/>
</dbReference>
<organism evidence="2 3">
    <name type="scientific">Glycocaulis alkaliphilus</name>
    <dbReference type="NCBI Taxonomy" id="1434191"/>
    <lineage>
        <taxon>Bacteria</taxon>
        <taxon>Pseudomonadati</taxon>
        <taxon>Pseudomonadota</taxon>
        <taxon>Alphaproteobacteria</taxon>
        <taxon>Maricaulales</taxon>
        <taxon>Maricaulaceae</taxon>
        <taxon>Glycocaulis</taxon>
    </lineage>
</organism>
<dbReference type="GO" id="GO:0046872">
    <property type="term" value="F:metal ion binding"/>
    <property type="evidence" value="ECO:0007669"/>
    <property type="project" value="InterPro"/>
</dbReference>
<proteinExistence type="predicted"/>
<evidence type="ECO:0000313" key="2">
    <source>
        <dbReference type="EMBL" id="AZU03939.1"/>
    </source>
</evidence>
<dbReference type="GO" id="GO:0004151">
    <property type="term" value="F:dihydroorotase activity"/>
    <property type="evidence" value="ECO:0007669"/>
    <property type="project" value="InterPro"/>
</dbReference>
<dbReference type="GO" id="GO:0006145">
    <property type="term" value="P:purine nucleobase catabolic process"/>
    <property type="evidence" value="ECO:0007669"/>
    <property type="project" value="TreeGrafter"/>
</dbReference>
<dbReference type="EMBL" id="CP018911">
    <property type="protein sequence ID" value="AZU03939.1"/>
    <property type="molecule type" value="Genomic_DNA"/>
</dbReference>
<dbReference type="CDD" id="cd01317">
    <property type="entry name" value="DHOase_IIa"/>
    <property type="match status" value="1"/>
</dbReference>